<dbReference type="SUPFAM" id="SSF51126">
    <property type="entry name" value="Pectin lyase-like"/>
    <property type="match status" value="2"/>
</dbReference>
<reference evidence="2 3" key="1">
    <citation type="submission" date="2013-03" db="EMBL/GenBank/DDBJ databases">
        <title>Salinisphaera dokdonensis CL-ES53 Genome Sequencing.</title>
        <authorList>
            <person name="Li C."/>
            <person name="Lai Q."/>
            <person name="Shao Z."/>
        </authorList>
    </citation>
    <scope>NUCLEOTIDE SEQUENCE [LARGE SCALE GENOMIC DNA]</scope>
    <source>
        <strain evidence="2 3">CL-ES53</strain>
    </source>
</reference>
<dbReference type="InterPro" id="IPR059226">
    <property type="entry name" value="Choice_anch_Q_dom"/>
</dbReference>
<dbReference type="NCBIfam" id="NF041518">
    <property type="entry name" value="choice_anch_Q"/>
    <property type="match status" value="1"/>
</dbReference>
<sequence length="930" mass="90323">MSADDGMCTLREAITAANSDTATGGCTAGAAADMIVFGEGVAGSTITLTAGELPAITDELTIGMDEMSGATVDANLQSRILTNQATLTLNGMTLINGMVEGSGDDGANSRSGGAILNDAGGVLTVNGGAMNNNTSDRAGGAIEEVSGAAAGTTAVTLNGVDFSGNDAGMNPGNGGVLHVTGTGDVVVDGGTFDGNTAVEGGALWNNGGTMSVTGAMFTANTATGGTADAGDDTAQGGGALFGNTAGGTLDVADSTFDGNSAMGDVSSGGAIFVNNGAILLLSNSTLTNNTANRAGGAIELRGGSSATLEQVDAEMNTANTTAGGGGGNGGVVHVTGDATVDVSGGVYARNTAIEGGAFWNNQGTMTLDGVNVVANDATGADASQGGGGIFAETNDAGVDSGTLVVMNSRIVGNTASGAAGSGGGILVSAGATANITDTRISGNTANRAGGGIESASGTVTMTGVTLGGTSSADGNDAGASPGNGGGLHVGGTGSTTITRSTVGYNQAVEGGGLWNNTGSTMTLDTSTVSNNTATRGAGVYLNGDASAITLDFASVTNNNGTGIESGDTTNGNVVALGSNLVANNTTADIGSNVIVDDEEAVLTGEVSVDTYRLFGGPTATQPLPAGSTALDTNADCGTPEDSATDQRGAERPSSAMGETDAGNCDSGAYELTDDPVVTVTSNGPAAVTVSSDDSLTAVLGITLANDSDAAVTVGGFSGYIERDASLPAGFDLRDAELSVYADDNGNGIYEMGEGAVGTATPLDDNGTTFTVALDGGAGVSIPANDSMSYVLVASQSAGDVEMMTGNESTLLTPKALYAGGAALLLLSLVSVGGLRRRTQLLLIVAALALTLTACSDSDSDDDGVNIGGGDNDAGDMMAFGELRVVLQTLNASGDVDTDLVIGDGLPVRGPVVSFAAASDSDGDSDDDSEG</sequence>
<accession>A0ABV2B521</accession>
<dbReference type="InterPro" id="IPR006626">
    <property type="entry name" value="PbH1"/>
</dbReference>
<keyword evidence="3" id="KW-1185">Reference proteome</keyword>
<dbReference type="SMART" id="SM00710">
    <property type="entry name" value="PbH1"/>
    <property type="match status" value="9"/>
</dbReference>
<dbReference type="InterPro" id="IPR011050">
    <property type="entry name" value="Pectin_lyase_fold/virulence"/>
</dbReference>
<protein>
    <submittedName>
        <fullName evidence="2">Extracellular nuclease</fullName>
    </submittedName>
</protein>
<evidence type="ECO:0000256" key="1">
    <source>
        <dbReference type="SAM" id="MobiDB-lite"/>
    </source>
</evidence>
<dbReference type="EMBL" id="APND01000005">
    <property type="protein sequence ID" value="MES1930672.1"/>
    <property type="molecule type" value="Genomic_DNA"/>
</dbReference>
<proteinExistence type="predicted"/>
<name>A0ABV2B521_9GAMM</name>
<comment type="caution">
    <text evidence="2">The sequence shown here is derived from an EMBL/GenBank/DDBJ whole genome shotgun (WGS) entry which is preliminary data.</text>
</comment>
<feature type="region of interest" description="Disordered" evidence="1">
    <location>
        <begin position="617"/>
        <end position="669"/>
    </location>
</feature>
<feature type="region of interest" description="Disordered" evidence="1">
    <location>
        <begin position="469"/>
        <end position="489"/>
    </location>
</feature>
<evidence type="ECO:0000313" key="2">
    <source>
        <dbReference type="EMBL" id="MES1930672.1"/>
    </source>
</evidence>
<organism evidence="2 3">
    <name type="scientific">Salinisphaera dokdonensis CL-ES53</name>
    <dbReference type="NCBI Taxonomy" id="1304272"/>
    <lineage>
        <taxon>Bacteria</taxon>
        <taxon>Pseudomonadati</taxon>
        <taxon>Pseudomonadota</taxon>
        <taxon>Gammaproteobacteria</taxon>
        <taxon>Salinisphaerales</taxon>
        <taxon>Salinisphaeraceae</taxon>
        <taxon>Salinisphaera</taxon>
    </lineage>
</organism>
<dbReference type="Proteomes" id="UP001460888">
    <property type="component" value="Unassembled WGS sequence"/>
</dbReference>
<gene>
    <name evidence="2" type="ORF">SADO_15519</name>
</gene>
<evidence type="ECO:0000313" key="3">
    <source>
        <dbReference type="Proteomes" id="UP001460888"/>
    </source>
</evidence>